<gene>
    <name evidence="2" type="ORF">BJ508DRAFT_377032</name>
</gene>
<evidence type="ECO:0008006" key="4">
    <source>
        <dbReference type="Google" id="ProtNLM"/>
    </source>
</evidence>
<sequence>MANASGPSYLRGMVQLIVEHATEARNTALEMEAKFANDPPNDLVYFRFNVPMHGSGSEKIGIDEWESMDAVRSHTVSYLTEPKITKYVDQVVTILKNPRPVRTLNSVLGFESVVIRSSQSNTCAQGLVVFDNDNQPNQPNQPQDTSTTRSLPRTSQLQNHDAAALLKDLVVNHSELLLPDVRRRLSLDVFVQVKMARDALDYWEYLLQKLRSRGVSKPTILEALRVSVPRWLRIGCDVGARAVFVAAIVALATLAN</sequence>
<protein>
    <recommendedName>
        <fullName evidence="4">ABM domain-containing protein</fullName>
    </recommendedName>
</protein>
<keyword evidence="3" id="KW-1185">Reference proteome</keyword>
<reference evidence="2 3" key="1">
    <citation type="journal article" date="2018" name="Nat. Ecol. Evol.">
        <title>Pezizomycetes genomes reveal the molecular basis of ectomycorrhizal truffle lifestyle.</title>
        <authorList>
            <person name="Murat C."/>
            <person name="Payen T."/>
            <person name="Noel B."/>
            <person name="Kuo A."/>
            <person name="Morin E."/>
            <person name="Chen J."/>
            <person name="Kohler A."/>
            <person name="Krizsan K."/>
            <person name="Balestrini R."/>
            <person name="Da Silva C."/>
            <person name="Montanini B."/>
            <person name="Hainaut M."/>
            <person name="Levati E."/>
            <person name="Barry K.W."/>
            <person name="Belfiori B."/>
            <person name="Cichocki N."/>
            <person name="Clum A."/>
            <person name="Dockter R.B."/>
            <person name="Fauchery L."/>
            <person name="Guy J."/>
            <person name="Iotti M."/>
            <person name="Le Tacon F."/>
            <person name="Lindquist E.A."/>
            <person name="Lipzen A."/>
            <person name="Malagnac F."/>
            <person name="Mello A."/>
            <person name="Molinier V."/>
            <person name="Miyauchi S."/>
            <person name="Poulain J."/>
            <person name="Riccioni C."/>
            <person name="Rubini A."/>
            <person name="Sitrit Y."/>
            <person name="Splivallo R."/>
            <person name="Traeger S."/>
            <person name="Wang M."/>
            <person name="Zifcakova L."/>
            <person name="Wipf D."/>
            <person name="Zambonelli A."/>
            <person name="Paolocci F."/>
            <person name="Nowrousian M."/>
            <person name="Ottonello S."/>
            <person name="Baldrian P."/>
            <person name="Spatafora J.W."/>
            <person name="Henrissat B."/>
            <person name="Nagy L.G."/>
            <person name="Aury J.M."/>
            <person name="Wincker P."/>
            <person name="Grigoriev I.V."/>
            <person name="Bonfante P."/>
            <person name="Martin F.M."/>
        </authorList>
    </citation>
    <scope>NUCLEOTIDE SEQUENCE [LARGE SCALE GENOMIC DNA]</scope>
    <source>
        <strain evidence="2 3">RN42</strain>
    </source>
</reference>
<evidence type="ECO:0000313" key="2">
    <source>
        <dbReference type="EMBL" id="RPA80675.1"/>
    </source>
</evidence>
<accession>A0A3N4I3H7</accession>
<feature type="compositionally biased region" description="Polar residues" evidence="1">
    <location>
        <begin position="145"/>
        <end position="154"/>
    </location>
</feature>
<feature type="region of interest" description="Disordered" evidence="1">
    <location>
        <begin position="130"/>
        <end position="154"/>
    </location>
</feature>
<proteinExistence type="predicted"/>
<organism evidence="2 3">
    <name type="scientific">Ascobolus immersus RN42</name>
    <dbReference type="NCBI Taxonomy" id="1160509"/>
    <lineage>
        <taxon>Eukaryota</taxon>
        <taxon>Fungi</taxon>
        <taxon>Dikarya</taxon>
        <taxon>Ascomycota</taxon>
        <taxon>Pezizomycotina</taxon>
        <taxon>Pezizomycetes</taxon>
        <taxon>Pezizales</taxon>
        <taxon>Ascobolaceae</taxon>
        <taxon>Ascobolus</taxon>
    </lineage>
</organism>
<evidence type="ECO:0000256" key="1">
    <source>
        <dbReference type="SAM" id="MobiDB-lite"/>
    </source>
</evidence>
<dbReference type="EMBL" id="ML119686">
    <property type="protein sequence ID" value="RPA80675.1"/>
    <property type="molecule type" value="Genomic_DNA"/>
</dbReference>
<dbReference type="Proteomes" id="UP000275078">
    <property type="component" value="Unassembled WGS sequence"/>
</dbReference>
<name>A0A3N4I3H7_ASCIM</name>
<dbReference type="AlphaFoldDB" id="A0A3N4I3H7"/>
<feature type="compositionally biased region" description="Low complexity" evidence="1">
    <location>
        <begin position="131"/>
        <end position="144"/>
    </location>
</feature>
<evidence type="ECO:0000313" key="3">
    <source>
        <dbReference type="Proteomes" id="UP000275078"/>
    </source>
</evidence>